<dbReference type="OrthoDB" id="5304511at2759"/>
<gene>
    <name evidence="1" type="ORF">SI65_05969</name>
</gene>
<accession>A0A1E3BEY8</accession>
<dbReference type="EMBL" id="JXNT01000005">
    <property type="protein sequence ID" value="ODM19351.1"/>
    <property type="molecule type" value="Genomic_DNA"/>
</dbReference>
<name>A0A1E3BEY8_ASPCR</name>
<organism evidence="1 2">
    <name type="scientific">Aspergillus cristatus</name>
    <name type="common">Chinese Fuzhuan brick tea-fermentation fungus</name>
    <name type="synonym">Eurotium cristatum</name>
    <dbReference type="NCBI Taxonomy" id="573508"/>
    <lineage>
        <taxon>Eukaryota</taxon>
        <taxon>Fungi</taxon>
        <taxon>Dikarya</taxon>
        <taxon>Ascomycota</taxon>
        <taxon>Pezizomycotina</taxon>
        <taxon>Eurotiomycetes</taxon>
        <taxon>Eurotiomycetidae</taxon>
        <taxon>Eurotiales</taxon>
        <taxon>Aspergillaceae</taxon>
        <taxon>Aspergillus</taxon>
        <taxon>Aspergillus subgen. Aspergillus</taxon>
    </lineage>
</organism>
<evidence type="ECO:0000313" key="2">
    <source>
        <dbReference type="Proteomes" id="UP000094569"/>
    </source>
</evidence>
<reference evidence="1 2" key="1">
    <citation type="journal article" date="2016" name="BMC Genomics">
        <title>Comparative genomic and transcriptomic analyses of the Fuzhuan brick tea-fermentation fungus Aspergillus cristatus.</title>
        <authorList>
            <person name="Ge Y."/>
            <person name="Wang Y."/>
            <person name="Liu Y."/>
            <person name="Tan Y."/>
            <person name="Ren X."/>
            <person name="Zhang X."/>
            <person name="Hyde K.D."/>
            <person name="Liu Y."/>
            <person name="Liu Z."/>
        </authorList>
    </citation>
    <scope>NUCLEOTIDE SEQUENCE [LARGE SCALE GENOMIC DNA]</scope>
    <source>
        <strain evidence="1 2">GZAAS20.1005</strain>
    </source>
</reference>
<dbReference type="STRING" id="573508.A0A1E3BEY8"/>
<dbReference type="Proteomes" id="UP000094569">
    <property type="component" value="Unassembled WGS sequence"/>
</dbReference>
<protein>
    <recommendedName>
        <fullName evidence="3">F-box domain-containing protein</fullName>
    </recommendedName>
</protein>
<evidence type="ECO:0000313" key="1">
    <source>
        <dbReference type="EMBL" id="ODM19351.1"/>
    </source>
</evidence>
<keyword evidence="2" id="KW-1185">Reference proteome</keyword>
<dbReference type="AlphaFoldDB" id="A0A1E3BEY8"/>
<dbReference type="VEuPathDB" id="FungiDB:SI65_05969"/>
<evidence type="ECO:0008006" key="3">
    <source>
        <dbReference type="Google" id="ProtNLM"/>
    </source>
</evidence>
<comment type="caution">
    <text evidence="1">The sequence shown here is derived from an EMBL/GenBank/DDBJ whole genome shotgun (WGS) entry which is preliminary data.</text>
</comment>
<proteinExistence type="predicted"/>
<sequence length="328" mass="38789">MSAPDDSEAKPTRTHLLLENLPAEIRRHLLFTLEYEELKALVHASPVYHQQYLLDRHSVLSNCLQMVLGSNTIDAFIKPLAWHYTEWALDNIAKETKEETKETGDEQAHKPLSRTEEAGIVRALYRFQLHCNLFGVSQYNFFRQRRLKFLDVDILNIFFRVFEPWDVEEIACIYTFTKAKYNQIFDDIRWDVHQENPKFEAQRRPPTPDGAFDFDSEMTRSMLLEGTITRGLELLHYVHFETKDHAHLYMRRKYHPSDKDLKQRRCDPLPFQSDREDLPPLAWTLIWQGTYSNLLGWYIEDASRVWGYIMWGAARLEHTGAKDLLARQ</sequence>